<accession>A0A8U0WQ11</accession>
<dbReference type="PROSITE" id="PS51419">
    <property type="entry name" value="RAB"/>
    <property type="match status" value="1"/>
</dbReference>
<dbReference type="Pfam" id="PF00071">
    <property type="entry name" value="Ras"/>
    <property type="match status" value="1"/>
</dbReference>
<reference evidence="2" key="2">
    <citation type="journal article" date="2007" name="Science">
        <title>Draft genome sequence of the sexually transmitted pathogen Trichomonas vaginalis.</title>
        <authorList>
            <person name="Carlton J.M."/>
            <person name="Hirt R.P."/>
            <person name="Silva J.C."/>
            <person name="Delcher A.L."/>
            <person name="Schatz M."/>
            <person name="Zhao Q."/>
            <person name="Wortman J.R."/>
            <person name="Bidwell S.L."/>
            <person name="Alsmark U.C.M."/>
            <person name="Besteiro S."/>
            <person name="Sicheritz-Ponten T."/>
            <person name="Noel C.J."/>
            <person name="Dacks J.B."/>
            <person name="Foster P.G."/>
            <person name="Simillion C."/>
            <person name="Van de Peer Y."/>
            <person name="Miranda-Saavedra D."/>
            <person name="Barton G.J."/>
            <person name="Westrop G.D."/>
            <person name="Mueller S."/>
            <person name="Dessi D."/>
            <person name="Fiori P.L."/>
            <person name="Ren Q."/>
            <person name="Paulsen I."/>
            <person name="Zhang H."/>
            <person name="Bastida-Corcuera F.D."/>
            <person name="Simoes-Barbosa A."/>
            <person name="Brown M.T."/>
            <person name="Hayes R.D."/>
            <person name="Mukherjee M."/>
            <person name="Okumura C.Y."/>
            <person name="Schneider R."/>
            <person name="Smith A.J."/>
            <person name="Vanacova S."/>
            <person name="Villalvazo M."/>
            <person name="Haas B.J."/>
            <person name="Pertea M."/>
            <person name="Feldblyum T.V."/>
            <person name="Utterback T.R."/>
            <person name="Shu C.L."/>
            <person name="Osoegawa K."/>
            <person name="de Jong P.J."/>
            <person name="Hrdy I."/>
            <person name="Horvathova L."/>
            <person name="Zubacova Z."/>
            <person name="Dolezal P."/>
            <person name="Malik S.B."/>
            <person name="Logsdon J.M. Jr."/>
            <person name="Henze K."/>
            <person name="Gupta A."/>
            <person name="Wang C.C."/>
            <person name="Dunne R.L."/>
            <person name="Upcroft J.A."/>
            <person name="Upcroft P."/>
            <person name="White O."/>
            <person name="Salzberg S.L."/>
            <person name="Tang P."/>
            <person name="Chiu C.-H."/>
            <person name="Lee Y.-S."/>
            <person name="Embley T.M."/>
            <person name="Coombs G.H."/>
            <person name="Mottram J.C."/>
            <person name="Tachezy J."/>
            <person name="Fraser-Liggett C.M."/>
            <person name="Johnson P.J."/>
        </authorList>
    </citation>
    <scope>NUCLEOTIDE SEQUENCE [LARGE SCALE GENOMIC DNA]</scope>
    <source>
        <strain evidence="2">G3</strain>
    </source>
</reference>
<dbReference type="GO" id="GO:0005525">
    <property type="term" value="F:GTP binding"/>
    <property type="evidence" value="ECO:0007669"/>
    <property type="project" value="InterPro"/>
</dbReference>
<organism evidence="2 3">
    <name type="scientific">Trichomonas vaginalis (strain ATCC PRA-98 / G3)</name>
    <dbReference type="NCBI Taxonomy" id="412133"/>
    <lineage>
        <taxon>Eukaryota</taxon>
        <taxon>Metamonada</taxon>
        <taxon>Parabasalia</taxon>
        <taxon>Trichomonadida</taxon>
        <taxon>Trichomonadidae</taxon>
        <taxon>Trichomonas</taxon>
    </lineage>
</organism>
<dbReference type="PANTHER" id="PTHR47978">
    <property type="match status" value="1"/>
</dbReference>
<dbReference type="OMA" id="SRTCCSN"/>
<dbReference type="InterPro" id="IPR005225">
    <property type="entry name" value="Small_GTP-bd"/>
</dbReference>
<dbReference type="PRINTS" id="PR00449">
    <property type="entry name" value="RASTRNSFRMNG"/>
</dbReference>
<gene>
    <name evidence="2" type="ORF">TVAG_038190</name>
</gene>
<dbReference type="SMART" id="SM00176">
    <property type="entry name" value="RAN"/>
    <property type="match status" value="1"/>
</dbReference>
<sequence>MKIVLVGDTQVGKTCLVKRLTSGTYTDNNPATIGAAFQNCIIQTEHGNVSLQIWDTAGQEKFRALAPMYYRSASVAILCFDLTNPTSFNGLEQWAMELTEKASYTLKLVVVGNKKDLIDERKVAFEAANDFAMKHGAIFYTETSAKTGESISELFYKIASHGQIESVYSPPPLEPAKPKESGGCC</sequence>
<dbReference type="GO" id="GO:0012505">
    <property type="term" value="C:endomembrane system"/>
    <property type="evidence" value="ECO:0000318"/>
    <property type="project" value="GO_Central"/>
</dbReference>
<dbReference type="InterPro" id="IPR001806">
    <property type="entry name" value="Small_GTPase"/>
</dbReference>
<dbReference type="PROSITE" id="PS51421">
    <property type="entry name" value="RAS"/>
    <property type="match status" value="1"/>
</dbReference>
<dbReference type="GO" id="GO:0005769">
    <property type="term" value="C:early endosome"/>
    <property type="evidence" value="ECO:0000318"/>
    <property type="project" value="GO_Central"/>
</dbReference>
<proteinExistence type="predicted"/>
<keyword evidence="3" id="KW-1185">Reference proteome</keyword>
<dbReference type="RefSeq" id="XP_001326936.1">
    <property type="nucleotide sequence ID" value="XM_001326901.1"/>
</dbReference>
<dbReference type="SMART" id="SM00174">
    <property type="entry name" value="RHO"/>
    <property type="match status" value="1"/>
</dbReference>
<dbReference type="Proteomes" id="UP000001542">
    <property type="component" value="Unassembled WGS sequence"/>
</dbReference>
<dbReference type="SMART" id="SM00175">
    <property type="entry name" value="RAB"/>
    <property type="match status" value="1"/>
</dbReference>
<dbReference type="FunFam" id="3.40.50.300:FF:000808">
    <property type="entry name" value="Small GTP-binding protein, putative"/>
    <property type="match status" value="1"/>
</dbReference>
<name>A0A8U0WQ11_TRIV3</name>
<dbReference type="SUPFAM" id="SSF52540">
    <property type="entry name" value="P-loop containing nucleoside triphosphate hydrolases"/>
    <property type="match status" value="1"/>
</dbReference>
<evidence type="ECO:0000313" key="2">
    <source>
        <dbReference type="EMBL" id="EAY14713.1"/>
    </source>
</evidence>
<evidence type="ECO:0000256" key="1">
    <source>
        <dbReference type="ARBA" id="ARBA00022741"/>
    </source>
</evidence>
<keyword evidence="1" id="KW-0547">Nucleotide-binding</keyword>
<dbReference type="InterPro" id="IPR027417">
    <property type="entry name" value="P-loop_NTPase"/>
</dbReference>
<evidence type="ECO:0000313" key="3">
    <source>
        <dbReference type="Proteomes" id="UP000001542"/>
    </source>
</evidence>
<dbReference type="NCBIfam" id="TIGR00231">
    <property type="entry name" value="small_GTP"/>
    <property type="match status" value="1"/>
</dbReference>
<dbReference type="EMBL" id="DS113266">
    <property type="protein sequence ID" value="EAY14713.1"/>
    <property type="molecule type" value="Genomic_DNA"/>
</dbReference>
<dbReference type="CDD" id="cd00154">
    <property type="entry name" value="Rab"/>
    <property type="match status" value="1"/>
</dbReference>
<dbReference type="SMR" id="A0A8U0WQ11"/>
<dbReference type="GO" id="GO:0006886">
    <property type="term" value="P:intracellular protein transport"/>
    <property type="evidence" value="ECO:0000318"/>
    <property type="project" value="GO_Central"/>
</dbReference>
<dbReference type="AlphaFoldDB" id="A0A8U0WQ11"/>
<dbReference type="VEuPathDB" id="TrichDB:TVAGG3_0961110"/>
<dbReference type="KEGG" id="tva:4772706"/>
<protein>
    <submittedName>
        <fullName evidence="2">Small GTP-binding protein, putative</fullName>
    </submittedName>
</protein>
<dbReference type="OrthoDB" id="63533at2759"/>
<dbReference type="Gene3D" id="3.40.50.300">
    <property type="entry name" value="P-loop containing nucleotide triphosphate hydrolases"/>
    <property type="match status" value="1"/>
</dbReference>
<dbReference type="GO" id="GO:0003924">
    <property type="term" value="F:GTPase activity"/>
    <property type="evidence" value="ECO:0000318"/>
    <property type="project" value="GO_Central"/>
</dbReference>
<dbReference type="SMART" id="SM00173">
    <property type="entry name" value="RAS"/>
    <property type="match status" value="1"/>
</dbReference>
<dbReference type="PROSITE" id="PS51420">
    <property type="entry name" value="RHO"/>
    <property type="match status" value="1"/>
</dbReference>
<reference evidence="2" key="1">
    <citation type="submission" date="2006-10" db="EMBL/GenBank/DDBJ databases">
        <authorList>
            <person name="Amadeo P."/>
            <person name="Zhao Q."/>
            <person name="Wortman J."/>
            <person name="Fraser-Liggett C."/>
            <person name="Carlton J."/>
        </authorList>
    </citation>
    <scope>NUCLEOTIDE SEQUENCE</scope>
    <source>
        <strain evidence="2">G3</strain>
    </source>
</reference>